<dbReference type="PANTHER" id="PTHR21646">
    <property type="entry name" value="UBIQUITIN CARBOXYL-TERMINAL HYDROLASE"/>
    <property type="match status" value="1"/>
</dbReference>
<dbReference type="PANTHER" id="PTHR21646:SF24">
    <property type="entry name" value="UBIQUITIN CARBOXYL-TERMINAL HYDROLASE"/>
    <property type="match status" value="1"/>
</dbReference>
<dbReference type="PROSITE" id="PS00972">
    <property type="entry name" value="USP_1"/>
    <property type="match status" value="1"/>
</dbReference>
<dbReference type="Gene3D" id="3.90.70.10">
    <property type="entry name" value="Cysteine proteinases"/>
    <property type="match status" value="2"/>
</dbReference>
<feature type="region of interest" description="Disordered" evidence="8">
    <location>
        <begin position="1"/>
        <end position="138"/>
    </location>
</feature>
<sequence>MPSGASKPSSSQQDSISSPSAPTDSSSPITSTPSTKRGLPPPSPGTSPSVPSTTPHTLSNSQPWSRPQFKRPRTNSPHPHDTGTSSSTSDHEHDTLSQRSSMTETQNSSQPSSQQASANSTIPAPSSTSASAPTASSSDGAIDALLTEESMLLTEKTASSVVPVPMSVASATPVDLDLELPPYPTVDAIDDNAHFLPPARTEPPEPAMQYAAVAAVKDKPLQVGDTWYLVGRAWYRAWDTVCSQSLSSEDEQEFSAPMNSSELAEPGEHREDPTPNLRIPVQEGVDYELLPEEAWQLLASWYGVDGPSFPRKVIPGLVAGQERIEFYPPRFHISLLGPPFRSLVPLPPSQTAQSDPTYTFTVSVSKDISDLKLCVKHAYEMAACQDTDIRFWRATEDLVTALSQADTVLETLAKEEVELVDVGEVAGLQRQSIAEIAALQAETPDVYLAVETRDPTQGFLLDNSGRLQNQTSEASIAPPPLFAQPAGDFFSNLQKKATPSVTGTTTATPSTASNGGILNIFARQTRSQTAAERNADRAKGLVGLQNLGNTCFMNSALQCLSNTKELQQYFSSGAYQSELNTDNPLGQGGALAQAFGALLNKLWDGNQTSIAPREFKMALSRFAPQFIGYQQQDTQELLAFLLDGLHEDLNRILKKPYIEAPEWEGGGDKEMVELAQKQWDIYKLRNDSVIVDMFQGQYRSTLVCPVCSKVSIKFDPFMYLTLPLPNMKRWKGKGSYVPYDRSKPTVNFEISLPSTSTIAQMRAKLAAWFDVDAKRILCGEIFNSSIYKWWHDYDPISEILTTDRLYFWEVPFDFTPPKREGVPSYSLGYGKTAMHPEQLEESVKEAPAAGQPAVLVVFSEVEQDAGSSSSYRRSKSEKFGIPFLVAIPPEQVEDEDAVYEAVIRQYVRFTDRPQDLEAILKVDRTEANATGAAGDGNQLKGEVSETAATPVVATDSSEANPDKTAVAPVANLSPAEGDGTATVDADVELVSEEPIHQRDGSAIVQESTPTSVDNKRLLFKLRFTGRLPTEDFPKAAEDWETCSEELSQRSSRLGAAAAQSVAAPAAGKKEDEIAGADQVEATSEKKPSSTVAEGKQPAGKRWPLVYTGGGLVCLWYQTAKAHFFDRASNNMADWGPTDSFEDPEIQKLQAAASTRRKTDLSIDNCLDEFTKEEQLGEDDPWYCPRCKEFRQATKKFDLWEVPDILVVHLKRFSGGRSARDKLEDFVSFPLEGLNLSERVESRKAKAKIRDEAAMSVDGADAAGGAATADVDGDEDPIYDLYAVDNHYGGLGGGHYTAYAQNPVDGKWYYFDDSSVRPVEASSVQSTAAYVLFYRRRTSRSIGGKSQEKIKAALQPVEQEQRSEAAGGDAATVAGVSTMEAMAQPDIGNHGVDENVDTTMDYQGDWMLAAPPAGAASGWRPPNPPSPSSDALGLFQSIPSAARRWSTSSSQGAAEFGSSRVPSPNLSDDSGGRALDAAPRAEGEAEAMENSQGHDEVQDALIFLAPANGSSG</sequence>
<accession>A0A177U2P2</accession>
<dbReference type="CDD" id="cd02674">
    <property type="entry name" value="Peptidase_C19R"/>
    <property type="match status" value="1"/>
</dbReference>
<dbReference type="SUPFAM" id="SSF143791">
    <property type="entry name" value="DUSP-like"/>
    <property type="match status" value="1"/>
</dbReference>
<protein>
    <recommendedName>
        <fullName evidence="3">ubiquitinyl hydrolase 1</fullName>
        <ecNumber evidence="3">3.4.19.12</ecNumber>
    </recommendedName>
</protein>
<dbReference type="InterPro" id="IPR018200">
    <property type="entry name" value="USP_CS"/>
</dbReference>
<dbReference type="PROSITE" id="PS51283">
    <property type="entry name" value="DUSP"/>
    <property type="match status" value="1"/>
</dbReference>
<evidence type="ECO:0000256" key="5">
    <source>
        <dbReference type="ARBA" id="ARBA00022786"/>
    </source>
</evidence>
<feature type="region of interest" description="Disordered" evidence="8">
    <location>
        <begin position="1343"/>
        <end position="1369"/>
    </location>
</feature>
<comment type="catalytic activity">
    <reaction evidence="1">
        <text>Thiol-dependent hydrolysis of ester, thioester, amide, peptide and isopeptide bonds formed by the C-terminal Gly of ubiquitin (a 76-residue protein attached to proteins as an intracellular targeting signal).</text>
        <dbReference type="EC" id="3.4.19.12"/>
    </reaction>
</comment>
<dbReference type="Pfam" id="PF06337">
    <property type="entry name" value="DUSP"/>
    <property type="match status" value="1"/>
</dbReference>
<feature type="region of interest" description="Disordered" evidence="8">
    <location>
        <begin position="1412"/>
        <end position="1511"/>
    </location>
</feature>
<evidence type="ECO:0000256" key="1">
    <source>
        <dbReference type="ARBA" id="ARBA00000707"/>
    </source>
</evidence>
<dbReference type="GO" id="GO:0006508">
    <property type="term" value="P:proteolysis"/>
    <property type="evidence" value="ECO:0007669"/>
    <property type="project" value="UniProtKB-KW"/>
</dbReference>
<dbReference type="PROSITE" id="PS50235">
    <property type="entry name" value="USP_3"/>
    <property type="match status" value="1"/>
</dbReference>
<feature type="compositionally biased region" description="Low complexity" evidence="8">
    <location>
        <begin position="106"/>
        <end position="138"/>
    </location>
</feature>
<dbReference type="PROSITE" id="PS00973">
    <property type="entry name" value="USP_2"/>
    <property type="match status" value="1"/>
</dbReference>
<dbReference type="GO" id="GO:0016579">
    <property type="term" value="P:protein deubiquitination"/>
    <property type="evidence" value="ECO:0007669"/>
    <property type="project" value="InterPro"/>
</dbReference>
<gene>
    <name evidence="9" type="ORF">A4X03_0g6284</name>
</gene>
<proteinExistence type="inferred from homology"/>
<comment type="caution">
    <text evidence="9">The sequence shown here is derived from an EMBL/GenBank/DDBJ whole genome shotgun (WGS) entry which is preliminary data.</text>
</comment>
<keyword evidence="4" id="KW-0645">Protease</keyword>
<dbReference type="InterPro" id="IPR006615">
    <property type="entry name" value="Pept_C19_DUSP"/>
</dbReference>
<dbReference type="InterPro" id="IPR035927">
    <property type="entry name" value="DUSP-like_sf"/>
</dbReference>
<feature type="compositionally biased region" description="Low complexity" evidence="8">
    <location>
        <begin position="46"/>
        <end position="57"/>
    </location>
</feature>
<dbReference type="GO" id="GO:0004843">
    <property type="term" value="F:cysteine-type deubiquitinase activity"/>
    <property type="evidence" value="ECO:0007669"/>
    <property type="project" value="UniProtKB-EC"/>
</dbReference>
<name>A0A177U2P2_9BASI</name>
<dbReference type="InterPro" id="IPR038765">
    <property type="entry name" value="Papain-like_cys_pep_sf"/>
</dbReference>
<dbReference type="InterPro" id="IPR001394">
    <property type="entry name" value="Peptidase_C19_UCH"/>
</dbReference>
<dbReference type="Pfam" id="PF00443">
    <property type="entry name" value="UCH"/>
    <property type="match status" value="1"/>
</dbReference>
<evidence type="ECO:0000256" key="4">
    <source>
        <dbReference type="ARBA" id="ARBA00022670"/>
    </source>
</evidence>
<dbReference type="EMBL" id="LWDD02001165">
    <property type="protein sequence ID" value="KAE8251932.1"/>
    <property type="molecule type" value="Genomic_DNA"/>
</dbReference>
<evidence type="ECO:0000313" key="10">
    <source>
        <dbReference type="Proteomes" id="UP000077671"/>
    </source>
</evidence>
<evidence type="ECO:0000313" key="9">
    <source>
        <dbReference type="EMBL" id="KAE8251932.1"/>
    </source>
</evidence>
<evidence type="ECO:0000256" key="3">
    <source>
        <dbReference type="ARBA" id="ARBA00012759"/>
    </source>
</evidence>
<comment type="similarity">
    <text evidence="2">Belongs to the peptidase C19 family.</text>
</comment>
<evidence type="ECO:0000256" key="2">
    <source>
        <dbReference type="ARBA" id="ARBA00009085"/>
    </source>
</evidence>
<keyword evidence="7" id="KW-0788">Thiol protease</keyword>
<dbReference type="SMART" id="SM00695">
    <property type="entry name" value="DUSP"/>
    <property type="match status" value="1"/>
</dbReference>
<feature type="compositionally biased region" description="Low complexity" evidence="8">
    <location>
        <begin position="1"/>
        <end position="35"/>
    </location>
</feature>
<keyword evidence="5" id="KW-0833">Ubl conjugation pathway</keyword>
<feature type="region of interest" description="Disordered" evidence="8">
    <location>
        <begin position="248"/>
        <end position="278"/>
    </location>
</feature>
<keyword evidence="6" id="KW-0378">Hydrolase</keyword>
<dbReference type="EC" id="3.4.19.12" evidence="3"/>
<evidence type="ECO:0000256" key="7">
    <source>
        <dbReference type="ARBA" id="ARBA00022807"/>
    </source>
</evidence>
<dbReference type="Gene3D" id="3.30.2230.10">
    <property type="entry name" value="DUSP-like"/>
    <property type="match status" value="1"/>
</dbReference>
<evidence type="ECO:0000256" key="8">
    <source>
        <dbReference type="SAM" id="MobiDB-lite"/>
    </source>
</evidence>
<reference evidence="9" key="1">
    <citation type="submission" date="2016-04" db="EMBL/GenBank/DDBJ databases">
        <authorList>
            <person name="Nguyen H.D."/>
            <person name="Kesanakurti P."/>
            <person name="Cullis J."/>
            <person name="Levesque C.A."/>
            <person name="Hambleton S."/>
        </authorList>
    </citation>
    <scope>NUCLEOTIDE SEQUENCE</scope>
    <source>
        <strain evidence="9">DAOMC 238032</strain>
    </source>
</reference>
<dbReference type="Proteomes" id="UP000077671">
    <property type="component" value="Unassembled WGS sequence"/>
</dbReference>
<dbReference type="InterPro" id="IPR028889">
    <property type="entry name" value="USP"/>
</dbReference>
<reference evidence="9" key="2">
    <citation type="journal article" date="2019" name="IMA Fungus">
        <title>Genome sequencing and comparison of five Tilletia species to identify candidate genes for the detection of regulated species infecting wheat.</title>
        <authorList>
            <person name="Nguyen H.D.T."/>
            <person name="Sultana T."/>
            <person name="Kesanakurti P."/>
            <person name="Hambleton S."/>
        </authorList>
    </citation>
    <scope>NUCLEOTIDE SEQUENCE</scope>
    <source>
        <strain evidence="9">DAOMC 238032</strain>
    </source>
</reference>
<feature type="region of interest" description="Disordered" evidence="8">
    <location>
        <begin position="1061"/>
        <end position="1098"/>
    </location>
</feature>
<dbReference type="InterPro" id="IPR050185">
    <property type="entry name" value="Ub_carboxyl-term_hydrolase"/>
</dbReference>
<evidence type="ECO:0000256" key="6">
    <source>
        <dbReference type="ARBA" id="ARBA00022801"/>
    </source>
</evidence>
<dbReference type="SUPFAM" id="SSF54001">
    <property type="entry name" value="Cysteine proteinases"/>
    <property type="match status" value="1"/>
</dbReference>
<organism evidence="9 10">
    <name type="scientific">Tilletia caries</name>
    <name type="common">wheat bunt fungus</name>
    <dbReference type="NCBI Taxonomy" id="13290"/>
    <lineage>
        <taxon>Eukaryota</taxon>
        <taxon>Fungi</taxon>
        <taxon>Dikarya</taxon>
        <taxon>Basidiomycota</taxon>
        <taxon>Ustilaginomycotina</taxon>
        <taxon>Exobasidiomycetes</taxon>
        <taxon>Tilletiales</taxon>
        <taxon>Tilletiaceae</taxon>
        <taxon>Tilletia</taxon>
    </lineage>
</organism>